<dbReference type="GO" id="GO:0016459">
    <property type="term" value="C:myosin complex"/>
    <property type="evidence" value="ECO:0007669"/>
    <property type="project" value="UniProtKB-KW"/>
</dbReference>
<dbReference type="PANTHER" id="PTHR13140:SF854">
    <property type="entry name" value="MYOSIN MOTOR DOMAIN-CONTAINING PROTEIN"/>
    <property type="match status" value="1"/>
</dbReference>
<dbReference type="EMBL" id="CADEPM010000002">
    <property type="protein sequence ID" value="CAB3400119.1"/>
    <property type="molecule type" value="Genomic_DNA"/>
</dbReference>
<dbReference type="GO" id="GO:0000146">
    <property type="term" value="F:microfilament motor activity"/>
    <property type="evidence" value="ECO:0007669"/>
    <property type="project" value="TreeGrafter"/>
</dbReference>
<dbReference type="OrthoDB" id="5872781at2759"/>
<dbReference type="GO" id="GO:0005737">
    <property type="term" value="C:cytoplasm"/>
    <property type="evidence" value="ECO:0007669"/>
    <property type="project" value="TreeGrafter"/>
</dbReference>
<dbReference type="Gene3D" id="1.20.120.720">
    <property type="entry name" value="Myosin VI head, motor domain, U50 subdomain"/>
    <property type="match status" value="1"/>
</dbReference>
<gene>
    <name evidence="8" type="ORF">CBOVIS_LOCUS3125</name>
</gene>
<dbReference type="SUPFAM" id="SSF52540">
    <property type="entry name" value="P-loop containing nucleoside triphosphate hydrolases"/>
    <property type="match status" value="1"/>
</dbReference>
<dbReference type="InterPro" id="IPR001609">
    <property type="entry name" value="Myosin_head_motor_dom-like"/>
</dbReference>
<evidence type="ECO:0000313" key="8">
    <source>
        <dbReference type="EMBL" id="CAB3400119.1"/>
    </source>
</evidence>
<keyword evidence="1" id="KW-0547">Nucleotide-binding</keyword>
<dbReference type="GO" id="GO:0005524">
    <property type="term" value="F:ATP binding"/>
    <property type="evidence" value="ECO:0007669"/>
    <property type="project" value="UniProtKB-KW"/>
</dbReference>
<evidence type="ECO:0000259" key="7">
    <source>
        <dbReference type="SMART" id="SM00242"/>
    </source>
</evidence>
<keyword evidence="2" id="KW-0067">ATP-binding</keyword>
<keyword evidence="5" id="KW-0009">Actin-binding</keyword>
<dbReference type="PANTHER" id="PTHR13140">
    <property type="entry name" value="MYOSIN"/>
    <property type="match status" value="1"/>
</dbReference>
<evidence type="ECO:0000256" key="4">
    <source>
        <dbReference type="ARBA" id="ARBA00023175"/>
    </source>
</evidence>
<feature type="compositionally biased region" description="Pro residues" evidence="6">
    <location>
        <begin position="13"/>
        <end position="22"/>
    </location>
</feature>
<organism evidence="8 9">
    <name type="scientific">Caenorhabditis bovis</name>
    <dbReference type="NCBI Taxonomy" id="2654633"/>
    <lineage>
        <taxon>Eukaryota</taxon>
        <taxon>Metazoa</taxon>
        <taxon>Ecdysozoa</taxon>
        <taxon>Nematoda</taxon>
        <taxon>Chromadorea</taxon>
        <taxon>Rhabditida</taxon>
        <taxon>Rhabditina</taxon>
        <taxon>Rhabditomorpha</taxon>
        <taxon>Rhabditoidea</taxon>
        <taxon>Rhabditidae</taxon>
        <taxon>Peloderinae</taxon>
        <taxon>Caenorhabditis</taxon>
    </lineage>
</organism>
<dbReference type="Proteomes" id="UP000494206">
    <property type="component" value="Unassembled WGS sequence"/>
</dbReference>
<dbReference type="Gene3D" id="1.20.58.530">
    <property type="match status" value="1"/>
</dbReference>
<evidence type="ECO:0000256" key="3">
    <source>
        <dbReference type="ARBA" id="ARBA00023123"/>
    </source>
</evidence>
<name>A0A8S1EDK3_9PELO</name>
<comment type="caution">
    <text evidence="8">The sequence shown here is derived from an EMBL/GenBank/DDBJ whole genome shotgun (WGS) entry which is preliminary data.</text>
</comment>
<dbReference type="InterPro" id="IPR036961">
    <property type="entry name" value="Kinesin_motor_dom_sf"/>
</dbReference>
<proteinExistence type="predicted"/>
<evidence type="ECO:0000256" key="6">
    <source>
        <dbReference type="SAM" id="MobiDB-lite"/>
    </source>
</evidence>
<feature type="region of interest" description="Disordered" evidence="6">
    <location>
        <begin position="1"/>
        <end position="40"/>
    </location>
</feature>
<evidence type="ECO:0000256" key="5">
    <source>
        <dbReference type="ARBA" id="ARBA00023203"/>
    </source>
</evidence>
<keyword evidence="9" id="KW-1185">Reference proteome</keyword>
<accession>A0A8S1EDK3</accession>
<feature type="region of interest" description="Disordered" evidence="6">
    <location>
        <begin position="62"/>
        <end position="110"/>
    </location>
</feature>
<feature type="compositionally biased region" description="Polar residues" evidence="6">
    <location>
        <begin position="87"/>
        <end position="110"/>
    </location>
</feature>
<dbReference type="GO" id="GO:0016020">
    <property type="term" value="C:membrane"/>
    <property type="evidence" value="ECO:0007669"/>
    <property type="project" value="TreeGrafter"/>
</dbReference>
<dbReference type="SMART" id="SM00242">
    <property type="entry name" value="MYSc"/>
    <property type="match status" value="1"/>
</dbReference>
<reference evidence="8 9" key="1">
    <citation type="submission" date="2020-04" db="EMBL/GenBank/DDBJ databases">
        <authorList>
            <person name="Laetsch R D."/>
            <person name="Stevens L."/>
            <person name="Kumar S."/>
            <person name="Blaxter L. M."/>
        </authorList>
    </citation>
    <scope>NUCLEOTIDE SEQUENCE [LARGE SCALE GENOMIC DNA]</scope>
</reference>
<evidence type="ECO:0000256" key="1">
    <source>
        <dbReference type="ARBA" id="ARBA00022741"/>
    </source>
</evidence>
<dbReference type="Gene3D" id="1.10.10.820">
    <property type="match status" value="1"/>
</dbReference>
<dbReference type="GO" id="GO:0051015">
    <property type="term" value="F:actin filament binding"/>
    <property type="evidence" value="ECO:0007669"/>
    <property type="project" value="TreeGrafter"/>
</dbReference>
<sequence length="873" mass="98221">MWSSTTLPRSRPMDPPPPPPPHKATTLQRHSSKSVDVNKLKNDIEMLSKQLEIVKARLESALSENDGTDSGTIRSRDDSTDSRLSTALFSSPSQESCGHTPTPQPTEATLGNSHQLQENFGTHKFGYLLDNDDFLKNRRFIGLCKPLSLSASHLVQIDEQKQAVKRLSVCLPHSSKVMNSIKRRETFSKIDEITKEVQNRIAKVKRTESLSMTIGRNPPVPPPKPNRTFLENSSQINVLEDGFKNHTLNKTKAHISSYSMSSIAFLSMCSHREFVDAINKRFTQGQCWFSRGGQLFFVNPFNDISTPQSSSYSVIPTITSSLFETRDSSIFLRGVSGSGKSHIAEMICIDIVNRYDTKGSLTALLKHALNALRPFISANSAYNNQCSKMALHYYFQTRENRLTKIQFRHFPIEAISRGCRANIFAIVANDLKEEEKVALRISGFRLRENTSVYGEFDDIRNSLTILGVNVSDILKIVAACILLNNISFNKSSSCKDIDNLADMEDASALLGISALALYKHIVTESTAKNLESRVVRDNFVIAIYSRMIHFLIERINIVLDNFSDSYDQTSVVTDSGISVGTSNEINHNVHVIDLPGYIRGPQNSLNELLVNSLNDIIQCTDSDAMHEFLRSVDSATFEAGEEEFKPKTMKHCAENFEVNYDYRSMIERNLNVVKSELVFLFDYRSCTFPFAVSLFENDIEKMIIEPEYSPSAINWPFDGKTIIQRLFENIHAIKMETMNSISQQIICLKSNESLEYAKIHDNGLGYQLSLYRTVASNSCSSSMRPKSTVSQSRAFKVPPPRSYAIRAGTKHYFPQRRNILIDFQDSSTGVMLRAGEIVKALGFSGECYLVETSRRSRAIIPMSFTEKSVIPKN</sequence>
<dbReference type="InterPro" id="IPR027417">
    <property type="entry name" value="P-loop_NTPase"/>
</dbReference>
<feature type="domain" description="Myosin motor" evidence="7">
    <location>
        <begin position="253"/>
        <end position="819"/>
    </location>
</feature>
<dbReference type="GO" id="GO:0007015">
    <property type="term" value="P:actin filament organization"/>
    <property type="evidence" value="ECO:0007669"/>
    <property type="project" value="TreeGrafter"/>
</dbReference>
<keyword evidence="3" id="KW-0518">Myosin</keyword>
<keyword evidence="4" id="KW-0505">Motor protein</keyword>
<dbReference type="Gene3D" id="3.40.850.10">
    <property type="entry name" value="Kinesin motor domain"/>
    <property type="match status" value="1"/>
</dbReference>
<evidence type="ECO:0000313" key="9">
    <source>
        <dbReference type="Proteomes" id="UP000494206"/>
    </source>
</evidence>
<protein>
    <recommendedName>
        <fullName evidence="7">Myosin motor domain-containing protein</fullName>
    </recommendedName>
</protein>
<dbReference type="AlphaFoldDB" id="A0A8S1EDK3"/>
<evidence type="ECO:0000256" key="2">
    <source>
        <dbReference type="ARBA" id="ARBA00022840"/>
    </source>
</evidence>